<proteinExistence type="predicted"/>
<dbReference type="InterPro" id="IPR024771">
    <property type="entry name" value="SUZ"/>
</dbReference>
<feature type="compositionally biased region" description="Basic and acidic residues" evidence="2">
    <location>
        <begin position="192"/>
        <end position="201"/>
    </location>
</feature>
<dbReference type="InterPro" id="IPR001374">
    <property type="entry name" value="R3H_dom"/>
</dbReference>
<feature type="region of interest" description="Disordered" evidence="2">
    <location>
        <begin position="267"/>
        <end position="333"/>
    </location>
</feature>
<dbReference type="EMBL" id="JAQQPM010000002">
    <property type="protein sequence ID" value="KAK2069032.1"/>
    <property type="molecule type" value="Genomic_DNA"/>
</dbReference>
<dbReference type="GO" id="GO:0003676">
    <property type="term" value="F:nucleic acid binding"/>
    <property type="evidence" value="ECO:0007669"/>
    <property type="project" value="UniProtKB-UniRule"/>
</dbReference>
<evidence type="ECO:0000313" key="5">
    <source>
        <dbReference type="EMBL" id="KAK2069032.1"/>
    </source>
</evidence>
<dbReference type="Pfam" id="PF01424">
    <property type="entry name" value="R3H"/>
    <property type="match status" value="1"/>
</dbReference>
<evidence type="ECO:0000313" key="6">
    <source>
        <dbReference type="Proteomes" id="UP001217918"/>
    </source>
</evidence>
<dbReference type="InterPro" id="IPR036867">
    <property type="entry name" value="R3H_dom_sf"/>
</dbReference>
<gene>
    <name evidence="5" type="ORF">P8C59_003640</name>
</gene>
<dbReference type="InterPro" id="IPR051937">
    <property type="entry name" value="R3H_domain_containing"/>
</dbReference>
<dbReference type="GO" id="GO:0006012">
    <property type="term" value="P:galactose metabolic process"/>
    <property type="evidence" value="ECO:0007669"/>
    <property type="project" value="TreeGrafter"/>
</dbReference>
<dbReference type="AlphaFoldDB" id="A0AAD9MAJ2"/>
<feature type="compositionally biased region" description="Basic and acidic residues" evidence="2">
    <location>
        <begin position="127"/>
        <end position="157"/>
    </location>
</feature>
<comment type="caution">
    <text evidence="5">The sequence shown here is derived from an EMBL/GenBank/DDBJ whole genome shotgun (WGS) entry which is preliminary data.</text>
</comment>
<feature type="region of interest" description="Disordered" evidence="2">
    <location>
        <begin position="126"/>
        <end position="204"/>
    </location>
</feature>
<feature type="domain" description="SUZ" evidence="4">
    <location>
        <begin position="75"/>
        <end position="154"/>
    </location>
</feature>
<protein>
    <recommendedName>
        <fullName evidence="7">R3H domain-containing protein</fullName>
    </recommendedName>
</protein>
<keyword evidence="6" id="KW-1185">Reference proteome</keyword>
<feature type="region of interest" description="Disordered" evidence="2">
    <location>
        <begin position="1"/>
        <end position="40"/>
    </location>
</feature>
<dbReference type="Proteomes" id="UP001217918">
    <property type="component" value="Unassembled WGS sequence"/>
</dbReference>
<dbReference type="PANTHER" id="PTHR15672">
    <property type="entry name" value="CAMP-REGULATED PHOSPHOPROTEIN 21 RELATED R3H DOMAIN CONTAINING PROTEIN"/>
    <property type="match status" value="1"/>
</dbReference>
<feature type="compositionally biased region" description="Basic residues" evidence="2">
    <location>
        <begin position="324"/>
        <end position="333"/>
    </location>
</feature>
<name>A0AAD9MAJ2_9PEZI</name>
<dbReference type="PANTHER" id="PTHR15672:SF8">
    <property type="entry name" value="PROTEIN ENCORE"/>
    <property type="match status" value="1"/>
</dbReference>
<evidence type="ECO:0000259" key="4">
    <source>
        <dbReference type="PROSITE" id="PS51673"/>
    </source>
</evidence>
<accession>A0AAD9MAJ2</accession>
<feature type="compositionally biased region" description="Pro residues" evidence="2">
    <location>
        <begin position="275"/>
        <end position="286"/>
    </location>
</feature>
<evidence type="ECO:0000259" key="3">
    <source>
        <dbReference type="PROSITE" id="PS51061"/>
    </source>
</evidence>
<organism evidence="5 6">
    <name type="scientific">Phyllachora maydis</name>
    <dbReference type="NCBI Taxonomy" id="1825666"/>
    <lineage>
        <taxon>Eukaryota</taxon>
        <taxon>Fungi</taxon>
        <taxon>Dikarya</taxon>
        <taxon>Ascomycota</taxon>
        <taxon>Pezizomycotina</taxon>
        <taxon>Sordariomycetes</taxon>
        <taxon>Sordariomycetidae</taxon>
        <taxon>Phyllachorales</taxon>
        <taxon>Phyllachoraceae</taxon>
        <taxon>Phyllachora</taxon>
    </lineage>
</organism>
<reference evidence="5" key="1">
    <citation type="journal article" date="2023" name="Mol. Plant Microbe Interact.">
        <title>Elucidating the Obligate Nature and Biological Capacity of an Invasive Fungal Corn Pathogen.</title>
        <authorList>
            <person name="MacCready J.S."/>
            <person name="Roggenkamp E.M."/>
            <person name="Gdanetz K."/>
            <person name="Chilvers M.I."/>
        </authorList>
    </citation>
    <scope>NUCLEOTIDE SEQUENCE</scope>
    <source>
        <strain evidence="5">PM02</strain>
    </source>
</reference>
<feature type="compositionally biased region" description="Polar residues" evidence="2">
    <location>
        <begin position="11"/>
        <end position="26"/>
    </location>
</feature>
<keyword evidence="1" id="KW-0597">Phosphoprotein</keyword>
<dbReference type="Gene3D" id="3.30.1370.50">
    <property type="entry name" value="R3H-like domain"/>
    <property type="match status" value="1"/>
</dbReference>
<dbReference type="PROSITE" id="PS51061">
    <property type="entry name" value="R3H"/>
    <property type="match status" value="1"/>
</dbReference>
<feature type="domain" description="R3H" evidence="3">
    <location>
        <begin position="71"/>
        <end position="135"/>
    </location>
</feature>
<sequence length="333" mass="37251">MPPRTIPILTSALSQGPITPQSGVSEKQTEPEPKLPLAAPPAAADALNTNGFYSQNPDEKLLEAMQSQKDRFFLLKLEQQVIEFVQDSKEPFMDLPPSNSFCRMLTHKLADYYHMTHSFEPVPGAEKAVKEQLTREEREEAYNRARERIFGNSEKTEASTPDGEDDHGVSRASSVSAKDKSASGLKRKPPKQRRDDSESFDTRSQYMVINGVQTPWPQASTQFYNLSNPPGYAVQFQQPYQSALQPMFGPNQSFSQVMPPHAGYAPPYNAVPAYSPQPAPPQPVPPYTQQQQQQQQRFPPPNPMGPPYHPPPQNVPQSGIHSSPPRRHPRDLV</sequence>
<feature type="compositionally biased region" description="Pro residues" evidence="2">
    <location>
        <begin position="298"/>
        <end position="314"/>
    </location>
</feature>
<dbReference type="SUPFAM" id="SSF82708">
    <property type="entry name" value="R3H domain"/>
    <property type="match status" value="1"/>
</dbReference>
<evidence type="ECO:0000256" key="1">
    <source>
        <dbReference type="ARBA" id="ARBA00022553"/>
    </source>
</evidence>
<dbReference type="Pfam" id="PF12752">
    <property type="entry name" value="SUZ"/>
    <property type="match status" value="1"/>
</dbReference>
<evidence type="ECO:0000256" key="2">
    <source>
        <dbReference type="SAM" id="MobiDB-lite"/>
    </source>
</evidence>
<dbReference type="CDD" id="cd02642">
    <property type="entry name" value="R3H_encore_like"/>
    <property type="match status" value="1"/>
</dbReference>
<feature type="compositionally biased region" description="Low complexity" evidence="2">
    <location>
        <begin position="287"/>
        <end position="297"/>
    </location>
</feature>
<dbReference type="PROSITE" id="PS51673">
    <property type="entry name" value="SUZ"/>
    <property type="match status" value="1"/>
</dbReference>
<evidence type="ECO:0008006" key="7">
    <source>
        <dbReference type="Google" id="ProtNLM"/>
    </source>
</evidence>